<keyword evidence="2" id="KW-1185">Reference proteome</keyword>
<name>A0ACC0I6L8_9ERIC</name>
<dbReference type="Proteomes" id="UP001060215">
    <property type="component" value="Chromosome 6"/>
</dbReference>
<reference evidence="1 2" key="1">
    <citation type="journal article" date="2022" name="Plant J.">
        <title>Chromosome-level genome of Camellia lanceoleosa provides a valuable resource for understanding genome evolution and self-incompatibility.</title>
        <authorList>
            <person name="Gong W."/>
            <person name="Xiao S."/>
            <person name="Wang L."/>
            <person name="Liao Z."/>
            <person name="Chang Y."/>
            <person name="Mo W."/>
            <person name="Hu G."/>
            <person name="Li W."/>
            <person name="Zhao G."/>
            <person name="Zhu H."/>
            <person name="Hu X."/>
            <person name="Ji K."/>
            <person name="Xiang X."/>
            <person name="Song Q."/>
            <person name="Yuan D."/>
            <person name="Jin S."/>
            <person name="Zhang L."/>
        </authorList>
    </citation>
    <scope>NUCLEOTIDE SEQUENCE [LARGE SCALE GENOMIC DNA]</scope>
    <source>
        <strain evidence="1">SQ_2022a</strain>
    </source>
</reference>
<organism evidence="1 2">
    <name type="scientific">Camellia lanceoleosa</name>
    <dbReference type="NCBI Taxonomy" id="1840588"/>
    <lineage>
        <taxon>Eukaryota</taxon>
        <taxon>Viridiplantae</taxon>
        <taxon>Streptophyta</taxon>
        <taxon>Embryophyta</taxon>
        <taxon>Tracheophyta</taxon>
        <taxon>Spermatophyta</taxon>
        <taxon>Magnoliopsida</taxon>
        <taxon>eudicotyledons</taxon>
        <taxon>Gunneridae</taxon>
        <taxon>Pentapetalae</taxon>
        <taxon>asterids</taxon>
        <taxon>Ericales</taxon>
        <taxon>Theaceae</taxon>
        <taxon>Camellia</taxon>
    </lineage>
</organism>
<comment type="caution">
    <text evidence="1">The sequence shown here is derived from an EMBL/GenBank/DDBJ whole genome shotgun (WGS) entry which is preliminary data.</text>
</comment>
<proteinExistence type="predicted"/>
<dbReference type="EMBL" id="CM045763">
    <property type="protein sequence ID" value="KAI8021213.1"/>
    <property type="molecule type" value="Genomic_DNA"/>
</dbReference>
<accession>A0ACC0I6L8</accession>
<protein>
    <submittedName>
        <fullName evidence="1">Prolyl 4-hydroxylase 5</fullName>
    </submittedName>
</protein>
<evidence type="ECO:0000313" key="2">
    <source>
        <dbReference type="Proteomes" id="UP001060215"/>
    </source>
</evidence>
<gene>
    <name evidence="1" type="ORF">LOK49_LG03G02804</name>
</gene>
<sequence length="270" mass="30663">MASKSYDKIADICDKLILQVSIQGITFQDEWPYSIHLLGHIYINDINSARFLWKLIPSCVQLESRDSPSYSPIELTLLLTEYGERLQVLHYEVVQKYEPHYDYFLVEFNTKNGGQQIATLLMYLSDVDEWGETISINYSIVVEPTRPDYRNVIRKTPIDLRQIGENHLIVATLVAIVAFTAGFTMPGGYNGNNGPNQGMAILTREAAFKAFMVTDTIAMSLSISAVLIHFYATITNNQDMLESQVYTAAYLIVYVGLQWCWHSLQGHMLS</sequence>
<evidence type="ECO:0000313" key="1">
    <source>
        <dbReference type="EMBL" id="KAI8021213.1"/>
    </source>
</evidence>